<proteinExistence type="inferred from homology"/>
<accession>A0A517SM80</accession>
<name>A0A517SM80_9PLAN</name>
<dbReference type="GO" id="GO:0046872">
    <property type="term" value="F:metal ion binding"/>
    <property type="evidence" value="ECO:0007669"/>
    <property type="project" value="UniProtKB-KW"/>
</dbReference>
<dbReference type="SUPFAM" id="SSF53649">
    <property type="entry name" value="Alkaline phosphatase-like"/>
    <property type="match status" value="1"/>
</dbReference>
<evidence type="ECO:0000313" key="10">
    <source>
        <dbReference type="Proteomes" id="UP000315700"/>
    </source>
</evidence>
<keyword evidence="5 9" id="KW-0378">Hydrolase</keyword>
<feature type="signal peptide" evidence="7">
    <location>
        <begin position="1"/>
        <end position="21"/>
    </location>
</feature>
<comment type="cofactor">
    <cofactor evidence="1">
        <name>Ca(2+)</name>
        <dbReference type="ChEBI" id="CHEBI:29108"/>
    </cofactor>
</comment>
<dbReference type="Gene3D" id="3.30.1120.10">
    <property type="match status" value="1"/>
</dbReference>
<reference evidence="9 10" key="1">
    <citation type="submission" date="2019-02" db="EMBL/GenBank/DDBJ databases">
        <title>Deep-cultivation of Planctomycetes and their phenomic and genomic characterization uncovers novel biology.</title>
        <authorList>
            <person name="Wiegand S."/>
            <person name="Jogler M."/>
            <person name="Boedeker C."/>
            <person name="Pinto D."/>
            <person name="Vollmers J."/>
            <person name="Rivas-Marin E."/>
            <person name="Kohn T."/>
            <person name="Peeters S.H."/>
            <person name="Heuer A."/>
            <person name="Rast P."/>
            <person name="Oberbeckmann S."/>
            <person name="Bunk B."/>
            <person name="Jeske O."/>
            <person name="Meyerdierks A."/>
            <person name="Storesund J.E."/>
            <person name="Kallscheuer N."/>
            <person name="Luecker S."/>
            <person name="Lage O.M."/>
            <person name="Pohl T."/>
            <person name="Merkel B.J."/>
            <person name="Hornburger P."/>
            <person name="Mueller R.-W."/>
            <person name="Bruemmer F."/>
            <person name="Labrenz M."/>
            <person name="Spormann A.M."/>
            <person name="Op den Camp H."/>
            <person name="Overmann J."/>
            <person name="Amann R."/>
            <person name="Jetten M.S.M."/>
            <person name="Mascher T."/>
            <person name="Medema M.H."/>
            <person name="Devos D.P."/>
            <person name="Kaster A.-K."/>
            <person name="Ovreas L."/>
            <person name="Rohde M."/>
            <person name="Galperin M.Y."/>
            <person name="Jogler C."/>
        </authorList>
    </citation>
    <scope>NUCLEOTIDE SEQUENCE [LARGE SCALE GENOMIC DNA]</scope>
    <source>
        <strain evidence="9 10">Pan44</strain>
    </source>
</reference>
<dbReference type="InParanoid" id="A0A517SM80"/>
<dbReference type="AlphaFoldDB" id="A0A517SM80"/>
<keyword evidence="3" id="KW-0479">Metal-binding</keyword>
<dbReference type="OrthoDB" id="246867at2"/>
<feature type="chain" id="PRO_5022113372" evidence="7">
    <location>
        <begin position="22"/>
        <end position="440"/>
    </location>
</feature>
<dbReference type="EC" id="3.1.6.1" evidence="9"/>
<dbReference type="GO" id="GO:0004065">
    <property type="term" value="F:arylsulfatase activity"/>
    <property type="evidence" value="ECO:0007669"/>
    <property type="project" value="UniProtKB-EC"/>
</dbReference>
<keyword evidence="6" id="KW-0106">Calcium</keyword>
<feature type="domain" description="Sulfatase N-terminal" evidence="8">
    <location>
        <begin position="24"/>
        <end position="337"/>
    </location>
</feature>
<dbReference type="Proteomes" id="UP000315700">
    <property type="component" value="Chromosome"/>
</dbReference>
<dbReference type="PANTHER" id="PTHR42693">
    <property type="entry name" value="ARYLSULFATASE FAMILY MEMBER"/>
    <property type="match status" value="1"/>
</dbReference>
<organism evidence="9 10">
    <name type="scientific">Caulifigura coniformis</name>
    <dbReference type="NCBI Taxonomy" id="2527983"/>
    <lineage>
        <taxon>Bacteria</taxon>
        <taxon>Pseudomonadati</taxon>
        <taxon>Planctomycetota</taxon>
        <taxon>Planctomycetia</taxon>
        <taxon>Planctomycetales</taxon>
        <taxon>Planctomycetaceae</taxon>
        <taxon>Caulifigura</taxon>
    </lineage>
</organism>
<dbReference type="InterPro" id="IPR050738">
    <property type="entry name" value="Sulfatase"/>
</dbReference>
<keyword evidence="10" id="KW-1185">Reference proteome</keyword>
<evidence type="ECO:0000256" key="4">
    <source>
        <dbReference type="ARBA" id="ARBA00022729"/>
    </source>
</evidence>
<dbReference type="CDD" id="cd16027">
    <property type="entry name" value="SGSH"/>
    <property type="match status" value="1"/>
</dbReference>
<evidence type="ECO:0000259" key="8">
    <source>
        <dbReference type="Pfam" id="PF00884"/>
    </source>
</evidence>
<dbReference type="Gene3D" id="3.40.720.10">
    <property type="entry name" value="Alkaline Phosphatase, subunit A"/>
    <property type="match status" value="1"/>
</dbReference>
<protein>
    <submittedName>
        <fullName evidence="9">Arylsulfatase</fullName>
        <ecNumber evidence="9">3.1.6.1</ecNumber>
    </submittedName>
</protein>
<dbReference type="Pfam" id="PF00884">
    <property type="entry name" value="Sulfatase"/>
    <property type="match status" value="1"/>
</dbReference>
<evidence type="ECO:0000256" key="5">
    <source>
        <dbReference type="ARBA" id="ARBA00022801"/>
    </source>
</evidence>
<dbReference type="EMBL" id="CP036271">
    <property type="protein sequence ID" value="QDT57239.1"/>
    <property type="molecule type" value="Genomic_DNA"/>
</dbReference>
<dbReference type="KEGG" id="ccos:Pan44_53070"/>
<evidence type="ECO:0000256" key="7">
    <source>
        <dbReference type="SAM" id="SignalP"/>
    </source>
</evidence>
<evidence type="ECO:0000256" key="2">
    <source>
        <dbReference type="ARBA" id="ARBA00008779"/>
    </source>
</evidence>
<gene>
    <name evidence="9" type="ORF">Pan44_53070</name>
</gene>
<dbReference type="InterPro" id="IPR000917">
    <property type="entry name" value="Sulfatase_N"/>
</dbReference>
<evidence type="ECO:0000256" key="3">
    <source>
        <dbReference type="ARBA" id="ARBA00022723"/>
    </source>
</evidence>
<evidence type="ECO:0000313" key="9">
    <source>
        <dbReference type="EMBL" id="QDT57239.1"/>
    </source>
</evidence>
<keyword evidence="4 7" id="KW-0732">Signal</keyword>
<dbReference type="InterPro" id="IPR017850">
    <property type="entry name" value="Alkaline_phosphatase_core_sf"/>
</dbReference>
<dbReference type="RefSeq" id="WP_145034608.1">
    <property type="nucleotide sequence ID" value="NZ_CP036271.1"/>
</dbReference>
<evidence type="ECO:0000256" key="1">
    <source>
        <dbReference type="ARBA" id="ARBA00001913"/>
    </source>
</evidence>
<dbReference type="PANTHER" id="PTHR42693:SF42">
    <property type="entry name" value="ARYLSULFATASE G"/>
    <property type="match status" value="1"/>
</dbReference>
<comment type="similarity">
    <text evidence="2">Belongs to the sulfatase family.</text>
</comment>
<evidence type="ECO:0000256" key="6">
    <source>
        <dbReference type="ARBA" id="ARBA00022837"/>
    </source>
</evidence>
<sequence length="440" mass="49171" precursor="true">MTPLRFLSLIAVLLAASFSNAAPPNVVLILSDDQGWDDYSFMGHPHIRTPRIDRLAAESQVFTRGYVPSSLCRPSIACLITGLYPHQHKIVGNDPRPSTSLATVPKAQYRKSPEYQAQRRQFGENLNGVLTLPKLMTANGYLAHQSGKWWEGDHVSAGFTHGMTQGDKSAAGRHGDEGLIIGRQTMQPLYDFMDEAKKQSKPFLIWYAPMMPHLPHNPPERLLNKYKDVAGDLKQAKYWAMCEWFDETAGQLLDAIDDRGLRENTLVIYMVDNGWMNPVGTPNGPYGGPRGKTSPYDGGLRTPIMVRWPGKTQARRDDTHLVTSLDVLPTILAATGITPPKNLPGLNLLDEQAIEKRKSVVGATFAHDATLPTVPAETLEFRWIVSGEWKLIAPSAMMADRHPTELFHVTEDPNEEKNLAAERPDLVETLRNQLNRWWSP</sequence>